<dbReference type="InterPro" id="IPR006603">
    <property type="entry name" value="PQ-loop_rpt"/>
</dbReference>
<feature type="transmembrane region" description="Helical" evidence="6">
    <location>
        <begin position="61"/>
        <end position="80"/>
    </location>
</feature>
<evidence type="ECO:0000256" key="4">
    <source>
        <dbReference type="ARBA" id="ARBA00023136"/>
    </source>
</evidence>
<dbReference type="RefSeq" id="WP_211910802.1">
    <property type="nucleotide sequence ID" value="NZ_CP036498.1"/>
</dbReference>
<keyword evidence="5" id="KW-0547">Nucleotide-binding</keyword>
<dbReference type="Proteomes" id="UP000682843">
    <property type="component" value="Chromosome"/>
</dbReference>
<evidence type="ECO:0008006" key="9">
    <source>
        <dbReference type="Google" id="ProtNLM"/>
    </source>
</evidence>
<evidence type="ECO:0000256" key="5">
    <source>
        <dbReference type="PROSITE-ProRule" id="PRU10141"/>
    </source>
</evidence>
<dbReference type="EMBL" id="CP036498">
    <property type="protein sequence ID" value="QUS42066.1"/>
    <property type="molecule type" value="Genomic_DNA"/>
</dbReference>
<evidence type="ECO:0000256" key="1">
    <source>
        <dbReference type="ARBA" id="ARBA00004141"/>
    </source>
</evidence>
<proteinExistence type="predicted"/>
<dbReference type="InterPro" id="IPR017441">
    <property type="entry name" value="Protein_kinase_ATP_BS"/>
</dbReference>
<feature type="transmembrane region" description="Helical" evidence="6">
    <location>
        <begin position="36"/>
        <end position="55"/>
    </location>
</feature>
<dbReference type="InterPro" id="IPR047662">
    <property type="entry name" value="SemiSWEET"/>
</dbReference>
<evidence type="ECO:0000313" key="7">
    <source>
        <dbReference type="EMBL" id="QUS42066.1"/>
    </source>
</evidence>
<keyword evidence="4 6" id="KW-0472">Membrane</keyword>
<accession>A0ABX8AFJ3</accession>
<sequence length="102" mass="10695">MDSITSWIGLIAAACTSLSYIPQVRKALPRGSTSDLSLKMLAVLTSGLAMWVVYGVLKTDWVIVVANTVGAGLSGAVLLCKLRDLRSSSKAAAKQVNASDQL</sequence>
<dbReference type="PROSITE" id="PS00107">
    <property type="entry name" value="PROTEIN_KINASE_ATP"/>
    <property type="match status" value="1"/>
</dbReference>
<dbReference type="Pfam" id="PF04193">
    <property type="entry name" value="PQ-loop"/>
    <property type="match status" value="1"/>
</dbReference>
<keyword evidence="5" id="KW-0067">ATP-binding</keyword>
<keyword evidence="8" id="KW-1185">Reference proteome</keyword>
<evidence type="ECO:0000256" key="2">
    <source>
        <dbReference type="ARBA" id="ARBA00022692"/>
    </source>
</evidence>
<evidence type="ECO:0000313" key="8">
    <source>
        <dbReference type="Proteomes" id="UP000682843"/>
    </source>
</evidence>
<reference evidence="7 8" key="1">
    <citation type="submission" date="2019-02" db="EMBL/GenBank/DDBJ databases">
        <title>Emended description of the genus Rhodopseudomonas and description of Rhodopseudomonas albus sp. nov., a non-phototrophic, heavy-metal-tolerant bacterium isolated from garden soil.</title>
        <authorList>
            <person name="Bao Z."/>
            <person name="Cao W.W."/>
            <person name="Sato Y."/>
            <person name="Nishizawa T."/>
            <person name="Zhao J."/>
            <person name="Guo Y."/>
            <person name="Ohta H."/>
        </authorList>
    </citation>
    <scope>NUCLEOTIDE SEQUENCE [LARGE SCALE GENOMIC DNA]</scope>
    <source>
        <strain evidence="7 8">SK50-23</strain>
    </source>
</reference>
<dbReference type="NCBIfam" id="NF037968">
    <property type="entry name" value="SemiSWEET_2"/>
    <property type="match status" value="1"/>
</dbReference>
<feature type="transmembrane region" description="Helical" evidence="6">
    <location>
        <begin position="6"/>
        <end position="24"/>
    </location>
</feature>
<protein>
    <recommendedName>
        <fullName evidence="9">MtN3 and saliva related transmembrane protein</fullName>
    </recommendedName>
</protein>
<keyword evidence="3 6" id="KW-1133">Transmembrane helix</keyword>
<evidence type="ECO:0000256" key="3">
    <source>
        <dbReference type="ARBA" id="ARBA00022989"/>
    </source>
</evidence>
<feature type="binding site" evidence="5">
    <location>
        <position position="94"/>
    </location>
    <ligand>
        <name>ATP</name>
        <dbReference type="ChEBI" id="CHEBI:30616"/>
    </ligand>
</feature>
<name>A0ABX8AFJ3_9BRAD</name>
<gene>
    <name evidence="7" type="ORF">RPMA_27025</name>
</gene>
<keyword evidence="2 6" id="KW-0812">Transmembrane</keyword>
<organism evidence="7 8">
    <name type="scientific">Tardiphaga alba</name>
    <dbReference type="NCBI Taxonomy" id="340268"/>
    <lineage>
        <taxon>Bacteria</taxon>
        <taxon>Pseudomonadati</taxon>
        <taxon>Pseudomonadota</taxon>
        <taxon>Alphaproteobacteria</taxon>
        <taxon>Hyphomicrobiales</taxon>
        <taxon>Nitrobacteraceae</taxon>
        <taxon>Tardiphaga</taxon>
    </lineage>
</organism>
<dbReference type="Gene3D" id="1.20.1280.290">
    <property type="match status" value="1"/>
</dbReference>
<comment type="subcellular location">
    <subcellularLocation>
        <location evidence="1">Membrane</location>
        <topology evidence="1">Multi-pass membrane protein</topology>
    </subcellularLocation>
</comment>
<evidence type="ECO:0000256" key="6">
    <source>
        <dbReference type="SAM" id="Phobius"/>
    </source>
</evidence>